<feature type="region of interest" description="Disordered" evidence="1">
    <location>
        <begin position="38"/>
        <end position="63"/>
    </location>
</feature>
<sequence length="91" mass="10704">MRELALNANKILRAKKLRTANLLHLPLIIVHEHICGPHTTRSRQHPCSKDRRHPPRARRRVPPRPIDEYYIPRDVVQMVRQVVDAEPAVRK</sequence>
<evidence type="ECO:0000313" key="2">
    <source>
        <dbReference type="EMBL" id="KAH0458787.1"/>
    </source>
</evidence>
<evidence type="ECO:0000313" key="3">
    <source>
        <dbReference type="Proteomes" id="UP000775213"/>
    </source>
</evidence>
<gene>
    <name evidence="2" type="ORF">IEQ34_011601</name>
</gene>
<evidence type="ECO:0000256" key="1">
    <source>
        <dbReference type="SAM" id="MobiDB-lite"/>
    </source>
</evidence>
<comment type="caution">
    <text evidence="2">The sequence shown here is derived from an EMBL/GenBank/DDBJ whole genome shotgun (WGS) entry which is preliminary data.</text>
</comment>
<dbReference type="Proteomes" id="UP000775213">
    <property type="component" value="Unassembled WGS sequence"/>
</dbReference>
<protein>
    <submittedName>
        <fullName evidence="2">Uncharacterized protein</fullName>
    </submittedName>
</protein>
<reference evidence="2 3" key="1">
    <citation type="journal article" date="2021" name="Hortic Res">
        <title>Chromosome-scale assembly of the Dendrobium chrysotoxum genome enhances the understanding of orchid evolution.</title>
        <authorList>
            <person name="Zhang Y."/>
            <person name="Zhang G.Q."/>
            <person name="Zhang D."/>
            <person name="Liu X.D."/>
            <person name="Xu X.Y."/>
            <person name="Sun W.H."/>
            <person name="Yu X."/>
            <person name="Zhu X."/>
            <person name="Wang Z.W."/>
            <person name="Zhao X."/>
            <person name="Zhong W.Y."/>
            <person name="Chen H."/>
            <person name="Yin W.L."/>
            <person name="Huang T."/>
            <person name="Niu S.C."/>
            <person name="Liu Z.J."/>
        </authorList>
    </citation>
    <scope>NUCLEOTIDE SEQUENCE [LARGE SCALE GENOMIC DNA]</scope>
    <source>
        <strain evidence="2">Lindl</strain>
    </source>
</reference>
<name>A0AAV7GR01_DENCH</name>
<proteinExistence type="predicted"/>
<organism evidence="2 3">
    <name type="scientific">Dendrobium chrysotoxum</name>
    <name type="common">Orchid</name>
    <dbReference type="NCBI Taxonomy" id="161865"/>
    <lineage>
        <taxon>Eukaryota</taxon>
        <taxon>Viridiplantae</taxon>
        <taxon>Streptophyta</taxon>
        <taxon>Embryophyta</taxon>
        <taxon>Tracheophyta</taxon>
        <taxon>Spermatophyta</taxon>
        <taxon>Magnoliopsida</taxon>
        <taxon>Liliopsida</taxon>
        <taxon>Asparagales</taxon>
        <taxon>Orchidaceae</taxon>
        <taxon>Epidendroideae</taxon>
        <taxon>Malaxideae</taxon>
        <taxon>Dendrobiinae</taxon>
        <taxon>Dendrobium</taxon>
    </lineage>
</organism>
<dbReference type="AlphaFoldDB" id="A0AAV7GR01"/>
<dbReference type="EMBL" id="JAGFBR010000011">
    <property type="protein sequence ID" value="KAH0458787.1"/>
    <property type="molecule type" value="Genomic_DNA"/>
</dbReference>
<feature type="compositionally biased region" description="Basic residues" evidence="1">
    <location>
        <begin position="40"/>
        <end position="62"/>
    </location>
</feature>
<accession>A0AAV7GR01</accession>
<keyword evidence="3" id="KW-1185">Reference proteome</keyword>